<dbReference type="InterPro" id="IPR012337">
    <property type="entry name" value="RNaseH-like_sf"/>
</dbReference>
<feature type="region of interest" description="Disordered" evidence="1">
    <location>
        <begin position="59"/>
        <end position="97"/>
    </location>
</feature>
<feature type="compositionally biased region" description="Polar residues" evidence="1">
    <location>
        <begin position="411"/>
        <end position="423"/>
    </location>
</feature>
<evidence type="ECO:0000256" key="1">
    <source>
        <dbReference type="SAM" id="MobiDB-lite"/>
    </source>
</evidence>
<keyword evidence="2" id="KW-1133">Transmembrane helix</keyword>
<feature type="domain" description="Integrase catalytic" evidence="3">
    <location>
        <begin position="663"/>
        <end position="754"/>
    </location>
</feature>
<keyword evidence="5" id="KW-1185">Reference proteome</keyword>
<reference evidence="4" key="2">
    <citation type="submission" date="2022-01" db="EMBL/GenBank/DDBJ databases">
        <authorList>
            <person name="Yamashiro T."/>
            <person name="Shiraishi A."/>
            <person name="Satake H."/>
            <person name="Nakayama K."/>
        </authorList>
    </citation>
    <scope>NUCLEOTIDE SEQUENCE</scope>
</reference>
<dbReference type="Proteomes" id="UP001151760">
    <property type="component" value="Unassembled WGS sequence"/>
</dbReference>
<dbReference type="PANTHER" id="PTHR11439:SF508">
    <property type="entry name" value="RNA-DIRECTED DNA POLYMERASE"/>
    <property type="match status" value="1"/>
</dbReference>
<dbReference type="InterPro" id="IPR013103">
    <property type="entry name" value="RVT_2"/>
</dbReference>
<dbReference type="SUPFAM" id="SSF56672">
    <property type="entry name" value="DNA/RNA polymerases"/>
    <property type="match status" value="1"/>
</dbReference>
<keyword evidence="2" id="KW-0812">Transmembrane</keyword>
<dbReference type="EMBL" id="BQNB010014844">
    <property type="protein sequence ID" value="GJT33047.1"/>
    <property type="molecule type" value="Genomic_DNA"/>
</dbReference>
<dbReference type="Pfam" id="PF14244">
    <property type="entry name" value="Retrotran_gag_3"/>
    <property type="match status" value="1"/>
</dbReference>
<dbReference type="InterPro" id="IPR036397">
    <property type="entry name" value="RNaseH_sf"/>
</dbReference>
<reference evidence="4" key="1">
    <citation type="journal article" date="2022" name="Int. J. Mol. Sci.">
        <title>Draft Genome of Tanacetum Coccineum: Genomic Comparison of Closely Related Tanacetum-Family Plants.</title>
        <authorList>
            <person name="Yamashiro T."/>
            <person name="Shiraishi A."/>
            <person name="Nakayama K."/>
            <person name="Satake H."/>
        </authorList>
    </citation>
    <scope>NUCLEOTIDE SEQUENCE</scope>
</reference>
<organism evidence="4 5">
    <name type="scientific">Tanacetum coccineum</name>
    <dbReference type="NCBI Taxonomy" id="301880"/>
    <lineage>
        <taxon>Eukaryota</taxon>
        <taxon>Viridiplantae</taxon>
        <taxon>Streptophyta</taxon>
        <taxon>Embryophyta</taxon>
        <taxon>Tracheophyta</taxon>
        <taxon>Spermatophyta</taxon>
        <taxon>Magnoliopsida</taxon>
        <taxon>eudicotyledons</taxon>
        <taxon>Gunneridae</taxon>
        <taxon>Pentapetalae</taxon>
        <taxon>asterids</taxon>
        <taxon>campanulids</taxon>
        <taxon>Asterales</taxon>
        <taxon>Asteraceae</taxon>
        <taxon>Asteroideae</taxon>
        <taxon>Anthemideae</taxon>
        <taxon>Anthemidinae</taxon>
        <taxon>Tanacetum</taxon>
    </lineage>
</organism>
<sequence>MNRPPTKAQQRSFVCTYLKNMEGWKPKDLKNKSFANIQDLFDKDMKRVNTFVNMDTELVKESSKKAEAETTQESSSKRAGEAQEQESSKKQKIDDDKETEELKQCMEIISDDGDDVTIEATPLSTKSLTINILYYLLVEKMYPLTKHTLHQVFNDVKLQVDYKCEMEFELLRLINIKFRGGLLGLKAFLKLLLLSAASTKVTIVGVNGAVWKPGNFFLSLSCCLIVFLVFVIMSVHGFTDDEYEADENQPTLISKLDLSSPLHLHPNDSATLTVVSVKLKGTENYQVWSCAMLLALEGKNKTGFINGSCRRSNTDEINSLSQNGSSIADYYHRLNALWKQFDALVQLPRCTCHAADDFKKHNQLMKIMQFLMGLDDCYMQIRSNILSRDELPDVRSAYAIISSKESHRRSQASTSNTRPSTVTRPLNNRNRRPNVGSTLVCENCGFNGHTIDRYFKIVGYPTDFGKRNGNNNSSNQGVQNFNRRFVNNNNSVGSSSNSFSDDQISKLITLIKEKSLNSTGKGVQANMAGANQHLTYTDKDLVNVIDISYLGITISHPNRTEACITKVGNMVLNKTLTLYDVLVVPEYCVSLMSVHKLARDSNLIVAFDESKFFVLPQDLRDLKVRYRLGHPSEHVLKVLKNDINFEETKIDFCEICQMAKQTREPFPLSDHKSLVLGELVHLDLWGPYKVTSKEGFRFFFIVVDDYTRAVLVYMLKSKDEVFDCILVFYNLLKNQFGKFVKIFGSDNGTKLPSSVLNGDSPYKLVFNKKPNLNHLRVFGCLCYATILTNSDKFSSRSEKCVLVGYSSVKKGYKLYSLEKKQLIFLRDVKFVENVFPFKTITTSNHSQDLDHLNFFNNLDVEIPDIPYDEERVANKFDSDGSNSSQDGSPTFDHQKDAEMPSYDSNGSATENEMAATPEDTNNSSEGVIGDVQHTEVENNDVQPVRRSERSFVFPKRYNDFVVDSKVKYGLENMSLFKHWVEAMNEEMDALYKNDTWDITDLPIVVKIVTVRCLINLAVQNNWCLSQLDINNAFLYGDFSETVYMDLPKGYFSPDDKRVCRLKKSLYGLKQAPRQWNAKLTYTLIENGFKQSKSDYSLFTKSENGNFTALLVYVDDIIITGNNSTEIENSKRFLKTKFEIKDLGKLKYFLGIDVLETKQGLCLSQRKYCLDLLSDFGLLACKPYVTPLEQNLSITNKPTDIDKVLDNITEYQKLIGKLIYLTHTRPDISYFVYYLSQFMHKPLRSHLRIALRVLRYLKGNPGKGVHIVRQPKASLEAFVDADWAKCLITRKSVTGFCIKLNGSLISWKSKKQHTLSKSSAEAEYRAMALVTSEVIWILKVLKDLEWDQVLPVNLFCDSRAAIKIAANPVFHERTKHLEIDLHFIRDKILARVIKTQKIGTAVQPADIFTKGLDKH</sequence>
<evidence type="ECO:0000313" key="5">
    <source>
        <dbReference type="Proteomes" id="UP001151760"/>
    </source>
</evidence>
<feature type="transmembrane region" description="Helical" evidence="2">
    <location>
        <begin position="216"/>
        <end position="235"/>
    </location>
</feature>
<feature type="compositionally biased region" description="Low complexity" evidence="1">
    <location>
        <begin position="879"/>
        <end position="888"/>
    </location>
</feature>
<feature type="transmembrane region" description="Helical" evidence="2">
    <location>
        <begin position="187"/>
        <end position="210"/>
    </location>
</feature>
<dbReference type="CDD" id="cd09272">
    <property type="entry name" value="RNase_HI_RT_Ty1"/>
    <property type="match status" value="1"/>
</dbReference>
<dbReference type="SUPFAM" id="SSF53098">
    <property type="entry name" value="Ribonuclease H-like"/>
    <property type="match status" value="1"/>
</dbReference>
<feature type="compositionally biased region" description="Basic and acidic residues" evidence="1">
    <location>
        <begin position="75"/>
        <end position="97"/>
    </location>
</feature>
<evidence type="ECO:0000259" key="3">
    <source>
        <dbReference type="PROSITE" id="PS50994"/>
    </source>
</evidence>
<dbReference type="PROSITE" id="PS50994">
    <property type="entry name" value="INTEGRASE"/>
    <property type="match status" value="1"/>
</dbReference>
<accession>A0ABQ5D3W6</accession>
<dbReference type="InterPro" id="IPR057670">
    <property type="entry name" value="SH3_retrovirus"/>
</dbReference>
<feature type="region of interest" description="Disordered" evidence="1">
    <location>
        <begin position="405"/>
        <end position="434"/>
    </location>
</feature>
<dbReference type="PANTHER" id="PTHR11439">
    <property type="entry name" value="GAG-POL-RELATED RETROTRANSPOSON"/>
    <property type="match status" value="1"/>
</dbReference>
<evidence type="ECO:0000313" key="4">
    <source>
        <dbReference type="EMBL" id="GJT33047.1"/>
    </source>
</evidence>
<dbReference type="Pfam" id="PF25597">
    <property type="entry name" value="SH3_retrovirus"/>
    <property type="match status" value="1"/>
</dbReference>
<gene>
    <name evidence="4" type="ORF">Tco_0923466</name>
</gene>
<protein>
    <submittedName>
        <fullName evidence="4">Ribonuclease H-like domain-containing protein</fullName>
    </submittedName>
</protein>
<dbReference type="InterPro" id="IPR001584">
    <property type="entry name" value="Integrase_cat-core"/>
</dbReference>
<feature type="compositionally biased region" description="Basic and acidic residues" evidence="1">
    <location>
        <begin position="59"/>
        <end position="68"/>
    </location>
</feature>
<feature type="region of interest" description="Disordered" evidence="1">
    <location>
        <begin position="874"/>
        <end position="926"/>
    </location>
</feature>
<dbReference type="Pfam" id="PF07727">
    <property type="entry name" value="RVT_2"/>
    <property type="match status" value="1"/>
</dbReference>
<dbReference type="InterPro" id="IPR043502">
    <property type="entry name" value="DNA/RNA_pol_sf"/>
</dbReference>
<dbReference type="Gene3D" id="3.30.420.10">
    <property type="entry name" value="Ribonuclease H-like superfamily/Ribonuclease H"/>
    <property type="match status" value="1"/>
</dbReference>
<name>A0ABQ5D3W6_9ASTR</name>
<evidence type="ECO:0000256" key="2">
    <source>
        <dbReference type="SAM" id="Phobius"/>
    </source>
</evidence>
<comment type="caution">
    <text evidence="4">The sequence shown here is derived from an EMBL/GenBank/DDBJ whole genome shotgun (WGS) entry which is preliminary data.</text>
</comment>
<proteinExistence type="predicted"/>
<dbReference type="InterPro" id="IPR029472">
    <property type="entry name" value="Copia-like_N"/>
</dbReference>
<keyword evidence="2" id="KW-0472">Membrane</keyword>